<feature type="transmembrane region" description="Helical" evidence="1">
    <location>
        <begin position="215"/>
        <end position="233"/>
    </location>
</feature>
<name>A0A3N0J1C8_9ACTN</name>
<dbReference type="EMBL" id="QICC01000004">
    <property type="protein sequence ID" value="RNM43071.1"/>
    <property type="molecule type" value="Genomic_DNA"/>
</dbReference>
<keyword evidence="4" id="KW-1185">Reference proteome</keyword>
<evidence type="ECO:0008006" key="6">
    <source>
        <dbReference type="Google" id="ProtNLM"/>
    </source>
</evidence>
<feature type="transmembrane region" description="Helical" evidence="1">
    <location>
        <begin position="148"/>
        <end position="169"/>
    </location>
</feature>
<accession>A0A3N0J1C8</accession>
<dbReference type="PANTHER" id="PTHR38095:SF2">
    <property type="entry name" value="ANAEROBIC DIMETHYL SULFOXIDE REDUCTASE CHAIN C"/>
    <property type="match status" value="1"/>
</dbReference>
<dbReference type="GO" id="GO:0009389">
    <property type="term" value="F:dimethyl sulfoxide reductase activity"/>
    <property type="evidence" value="ECO:0007669"/>
    <property type="project" value="TreeGrafter"/>
</dbReference>
<dbReference type="GO" id="GO:0005886">
    <property type="term" value="C:plasma membrane"/>
    <property type="evidence" value="ECO:0007669"/>
    <property type="project" value="TreeGrafter"/>
</dbReference>
<keyword evidence="1" id="KW-1133">Transmembrane helix</keyword>
<dbReference type="GO" id="GO:0009390">
    <property type="term" value="C:dimethyl sulfoxide reductase complex"/>
    <property type="evidence" value="ECO:0007669"/>
    <property type="project" value="TreeGrafter"/>
</dbReference>
<feature type="transmembrane region" description="Helical" evidence="1">
    <location>
        <begin position="123"/>
        <end position="141"/>
    </location>
</feature>
<reference evidence="3" key="3">
    <citation type="journal article" date="2019" name="Microbiol. Resour. Announc.">
        <title>Draft Genome Sequences of Type Strains of Gordonibacter faecihominis, Paraeggerthella hongkongensis, Parvibacter caecicola,Slackia equolifaciens, Slackia faecicanis, and Slackia isoflavoniconvertens.</title>
        <authorList>
            <person name="Danylec N."/>
            <person name="Stoll D.A."/>
            <person name="Dotsch A."/>
            <person name="Huch M."/>
        </authorList>
    </citation>
    <scope>NUCLEOTIDE SEQUENCE</scope>
    <source>
        <strain evidence="3">DSM 16107</strain>
    </source>
</reference>
<dbReference type="Gene3D" id="1.20.1630.10">
    <property type="entry name" value="Formate dehydrogenase/DMSO reductase domain"/>
    <property type="match status" value="1"/>
</dbReference>
<feature type="transmembrane region" description="Helical" evidence="1">
    <location>
        <begin position="181"/>
        <end position="203"/>
    </location>
</feature>
<dbReference type="Proteomes" id="UP000270112">
    <property type="component" value="Unassembled WGS sequence"/>
</dbReference>
<evidence type="ECO:0000313" key="3">
    <source>
        <dbReference type="EMBL" id="RNM43071.1"/>
    </source>
</evidence>
<sequence length="269" mass="26529">MFAEMLPLLVFTTFAGLAAGAYAVDALCGNGRAGVVESGAASAPASAPARPWLFPLVCLVLLGVGLCGTLLHLGQPLRFVNGMANPGSMIAQEAYWSIAFGAVVLVDLVVAKVKGAAVRPVRWVGALVAVGLMVVTGLAYYQSLGLPVWSGAATVPLFLVGDLALGAGLCALLDRAALANGNLACANVACGIAFGIVLCAFGLHLARIGADATGLLVASGIVGPLGASLAAAATRAGTLSAPVGGIAVCALAAVGVVLARFAFFALGMA</sequence>
<keyword evidence="1" id="KW-0472">Membrane</keyword>
<dbReference type="GO" id="GO:0019645">
    <property type="term" value="P:anaerobic electron transport chain"/>
    <property type="evidence" value="ECO:0007669"/>
    <property type="project" value="InterPro"/>
</dbReference>
<proteinExistence type="predicted"/>
<reference evidence="5" key="2">
    <citation type="submission" date="2018-05" db="EMBL/GenBank/DDBJ databases">
        <title>Genome Sequencing of selected type strains of the family Eggerthellaceae.</title>
        <authorList>
            <person name="Danylec N."/>
            <person name="Stoll D.A."/>
            <person name="Doetsch A."/>
            <person name="Huch M."/>
        </authorList>
    </citation>
    <scope>NUCLEOTIDE SEQUENCE [LARGE SCALE GENOMIC DNA]</scope>
    <source>
        <strain evidence="5">DSM 16107</strain>
    </source>
</reference>
<evidence type="ECO:0000313" key="5">
    <source>
        <dbReference type="Proteomes" id="UP000270112"/>
    </source>
</evidence>
<dbReference type="Pfam" id="PF04976">
    <property type="entry name" value="DmsC"/>
    <property type="match status" value="1"/>
</dbReference>
<dbReference type="RefSeq" id="WP_114546018.1">
    <property type="nucleotide sequence ID" value="NZ_PPTT01000010.1"/>
</dbReference>
<dbReference type="Proteomes" id="UP000253817">
    <property type="component" value="Unassembled WGS sequence"/>
</dbReference>
<feature type="transmembrane region" description="Helical" evidence="1">
    <location>
        <begin position="52"/>
        <end position="73"/>
    </location>
</feature>
<feature type="transmembrane region" description="Helical" evidence="1">
    <location>
        <begin position="245"/>
        <end position="266"/>
    </location>
</feature>
<dbReference type="PANTHER" id="PTHR38095">
    <property type="entry name" value="ANAEROBIC DIMETHYL SULFOXIDE REDUCTASE CHAIN YNFH"/>
    <property type="match status" value="1"/>
</dbReference>
<dbReference type="InterPro" id="IPR007059">
    <property type="entry name" value="DmsC"/>
</dbReference>
<organism evidence="3 5">
    <name type="scientific">Eggerthella sinensis</name>
    <dbReference type="NCBI Taxonomy" id="242230"/>
    <lineage>
        <taxon>Bacteria</taxon>
        <taxon>Bacillati</taxon>
        <taxon>Actinomycetota</taxon>
        <taxon>Coriobacteriia</taxon>
        <taxon>Eggerthellales</taxon>
        <taxon>Eggerthellaceae</taxon>
        <taxon>Eggerthella</taxon>
    </lineage>
</organism>
<dbReference type="AlphaFoldDB" id="A0A3N0J1C8"/>
<reference evidence="2 4" key="1">
    <citation type="journal article" date="2018" name="Elife">
        <title>Discovery and characterization of a prevalent human gut bacterial enzyme sufficient for the inactivation of a family of plant toxins.</title>
        <authorList>
            <person name="Koppel N."/>
            <person name="Bisanz J.E."/>
            <person name="Pandelia M.E."/>
            <person name="Turnbaugh P.J."/>
            <person name="Balskus E.P."/>
        </authorList>
    </citation>
    <scope>NUCLEOTIDE SEQUENCE [LARGE SCALE GENOMIC DNA]</scope>
    <source>
        <strain evidence="2 4">DSM 16107</strain>
    </source>
</reference>
<protein>
    <recommendedName>
        <fullName evidence="6">DMSO reductase</fullName>
    </recommendedName>
</protein>
<evidence type="ECO:0000313" key="2">
    <source>
        <dbReference type="EMBL" id="RDB69265.1"/>
    </source>
</evidence>
<gene>
    <name evidence="2" type="ORF">C1876_07080</name>
    <name evidence="3" type="ORF">DMP09_02135</name>
</gene>
<comment type="caution">
    <text evidence="3">The sequence shown here is derived from an EMBL/GenBank/DDBJ whole genome shotgun (WGS) entry which is preliminary data.</text>
</comment>
<dbReference type="EMBL" id="PPTT01000010">
    <property type="protein sequence ID" value="RDB69265.1"/>
    <property type="molecule type" value="Genomic_DNA"/>
</dbReference>
<keyword evidence="1" id="KW-0812">Transmembrane</keyword>
<evidence type="ECO:0000256" key="1">
    <source>
        <dbReference type="SAM" id="Phobius"/>
    </source>
</evidence>
<evidence type="ECO:0000313" key="4">
    <source>
        <dbReference type="Proteomes" id="UP000253817"/>
    </source>
</evidence>
<feature type="transmembrane region" description="Helical" evidence="1">
    <location>
        <begin position="94"/>
        <end position="111"/>
    </location>
</feature>
<dbReference type="OrthoDB" id="3174671at2"/>